<name>A0ABR2K2S9_9EUKA</name>
<evidence type="ECO:0000256" key="7">
    <source>
        <dbReference type="SAM" id="MobiDB-lite"/>
    </source>
</evidence>
<dbReference type="Pfam" id="PF01699">
    <property type="entry name" value="Na_Ca_ex"/>
    <property type="match status" value="1"/>
</dbReference>
<feature type="transmembrane region" description="Helical" evidence="8">
    <location>
        <begin position="632"/>
        <end position="651"/>
    </location>
</feature>
<feature type="transmembrane region" description="Helical" evidence="8">
    <location>
        <begin position="500"/>
        <end position="521"/>
    </location>
</feature>
<keyword evidence="12" id="KW-1185">Reference proteome</keyword>
<sequence>MHNELKSEFSYTNPIEPSEIKNSNDLPDVHIDIDHEPHIMGFTPRAPRQEISLPTIEAMESFKSHKNICISNIIWSILIGWWVSLIYCITGIIFFITIYGYQHGIYCFKMASYIIYPFGKYATIDPTPRGPENAFTQILWISLFPIYGLGSLLGSAISWELTYYIPMCKFLLRIIKLSFTRPTAIDIVKLVNKNPQPNRFPTLLVHSSGSWMYFKFTFYSFEVPYLNMIPFIILALICGFIGETDNFISNPMFGSVVAMIGAIPCAYLIGICVDDLSHQMGLIVGSILNSSFLAIVELILYYFSLRKSDLSDVVRAAITGAFLMNLLIIPGVGMFAAGLKWNEVILNKKSQSISGTILMLGVSAVLFPSIFYHIHSSTVIECSRCFYVGEMNQTKPNLNVVKSTFSKLTSLFTSSTSLSFSTSNDSILKNINCSLCQSKELVNIEEDPVYKKYTEPLMWCMTAVMPLIYILGVFFSLKTHPQIFVYENKEEGQPAGMNKWVAIVLLLISTVAFSLMAHVMTDKIPEAIEELHLSPRFVGLVFYTLIPNAAEYMNAIKFALNGNIGLSMEIGNQGALLTAMIELPVLVVISHILNKAFHSVLFTLVFPIIDVCAVLTSTFLRNSILIEKSVNYLTGLSFLIIFLLISIVYFFEI</sequence>
<feature type="compositionally biased region" description="Polar residues" evidence="7">
    <location>
        <begin position="9"/>
        <end position="24"/>
    </location>
</feature>
<comment type="caution">
    <text evidence="11">The sequence shown here is derived from an EMBL/GenBank/DDBJ whole genome shotgun (WGS) entry which is preliminary data.</text>
</comment>
<feature type="region of interest" description="Disordered" evidence="7">
    <location>
        <begin position="1"/>
        <end position="24"/>
    </location>
</feature>
<evidence type="ECO:0008006" key="13">
    <source>
        <dbReference type="Google" id="ProtNLM"/>
    </source>
</evidence>
<keyword evidence="4 8" id="KW-1133">Transmembrane helix</keyword>
<feature type="transmembrane region" description="Helical" evidence="8">
    <location>
        <begin position="73"/>
        <end position="101"/>
    </location>
</feature>
<feature type="transmembrane region" description="Helical" evidence="8">
    <location>
        <begin position="138"/>
        <end position="165"/>
    </location>
</feature>
<dbReference type="PANTHER" id="PTHR31503">
    <property type="entry name" value="VACUOLAR CALCIUM ION TRANSPORTER"/>
    <property type="match status" value="1"/>
</dbReference>
<comment type="subcellular location">
    <subcellularLocation>
        <location evidence="1">Endomembrane system</location>
        <topology evidence="1">Multi-pass membrane protein</topology>
    </subcellularLocation>
</comment>
<evidence type="ECO:0000256" key="2">
    <source>
        <dbReference type="ARBA" id="ARBA00022448"/>
    </source>
</evidence>
<feature type="transmembrane region" description="Helical" evidence="8">
    <location>
        <begin position="456"/>
        <end position="479"/>
    </location>
</feature>
<dbReference type="InterPro" id="IPR004713">
    <property type="entry name" value="CaH_exchang"/>
</dbReference>
<feature type="transmembrane region" description="Helical" evidence="8">
    <location>
        <begin position="316"/>
        <end position="341"/>
    </location>
</feature>
<protein>
    <recommendedName>
        <fullName evidence="13">Sodium/calcium exchanger protein</fullName>
    </recommendedName>
</protein>
<feature type="transmembrane region" description="Helical" evidence="8">
    <location>
        <begin position="248"/>
        <end position="270"/>
    </location>
</feature>
<evidence type="ECO:0000259" key="10">
    <source>
        <dbReference type="Pfam" id="PF03733"/>
    </source>
</evidence>
<organism evidence="11 12">
    <name type="scientific">Tritrichomonas musculus</name>
    <dbReference type="NCBI Taxonomy" id="1915356"/>
    <lineage>
        <taxon>Eukaryota</taxon>
        <taxon>Metamonada</taxon>
        <taxon>Parabasalia</taxon>
        <taxon>Tritrichomonadida</taxon>
        <taxon>Tritrichomonadidae</taxon>
        <taxon>Tritrichomonas</taxon>
    </lineage>
</organism>
<dbReference type="InterPro" id="IPR004837">
    <property type="entry name" value="NaCa_Exmemb"/>
</dbReference>
<evidence type="ECO:0000259" key="9">
    <source>
        <dbReference type="Pfam" id="PF01699"/>
    </source>
</evidence>
<evidence type="ECO:0000256" key="8">
    <source>
        <dbReference type="SAM" id="Phobius"/>
    </source>
</evidence>
<evidence type="ECO:0000313" key="12">
    <source>
        <dbReference type="Proteomes" id="UP001470230"/>
    </source>
</evidence>
<feature type="transmembrane region" description="Helical" evidence="8">
    <location>
        <begin position="353"/>
        <end position="374"/>
    </location>
</feature>
<evidence type="ECO:0000256" key="3">
    <source>
        <dbReference type="ARBA" id="ARBA00022692"/>
    </source>
</evidence>
<feature type="domain" description="Inner membrane component" evidence="10">
    <location>
        <begin position="70"/>
        <end position="120"/>
    </location>
</feature>
<feature type="transmembrane region" description="Helical" evidence="8">
    <location>
        <begin position="282"/>
        <end position="304"/>
    </location>
</feature>
<keyword evidence="5" id="KW-0406">Ion transport</keyword>
<keyword evidence="6 8" id="KW-0472">Membrane</keyword>
<feature type="transmembrane region" description="Helical" evidence="8">
    <location>
        <begin position="599"/>
        <end position="620"/>
    </location>
</feature>
<feature type="domain" description="Sodium/calcium exchanger membrane region" evidence="9">
    <location>
        <begin position="502"/>
        <end position="648"/>
    </location>
</feature>
<evidence type="ECO:0000256" key="1">
    <source>
        <dbReference type="ARBA" id="ARBA00004127"/>
    </source>
</evidence>
<dbReference type="Pfam" id="PF03733">
    <property type="entry name" value="YccF"/>
    <property type="match status" value="1"/>
</dbReference>
<dbReference type="EMBL" id="JAPFFF010000007">
    <property type="protein sequence ID" value="KAK8885416.1"/>
    <property type="molecule type" value="Genomic_DNA"/>
</dbReference>
<evidence type="ECO:0000256" key="5">
    <source>
        <dbReference type="ARBA" id="ARBA00023065"/>
    </source>
</evidence>
<reference evidence="11 12" key="1">
    <citation type="submission" date="2024-04" db="EMBL/GenBank/DDBJ databases">
        <title>Tritrichomonas musculus Genome.</title>
        <authorList>
            <person name="Alves-Ferreira E."/>
            <person name="Grigg M."/>
            <person name="Lorenzi H."/>
            <person name="Galac M."/>
        </authorList>
    </citation>
    <scope>NUCLEOTIDE SEQUENCE [LARGE SCALE GENOMIC DNA]</scope>
    <source>
        <strain evidence="11 12">EAF2021</strain>
    </source>
</reference>
<evidence type="ECO:0000313" key="11">
    <source>
        <dbReference type="EMBL" id="KAK8885416.1"/>
    </source>
</evidence>
<feature type="transmembrane region" description="Helical" evidence="8">
    <location>
        <begin position="574"/>
        <end position="593"/>
    </location>
</feature>
<accession>A0ABR2K2S9</accession>
<keyword evidence="3 8" id="KW-0812">Transmembrane</keyword>
<dbReference type="Proteomes" id="UP001470230">
    <property type="component" value="Unassembled WGS sequence"/>
</dbReference>
<dbReference type="InterPro" id="IPR005185">
    <property type="entry name" value="YccF"/>
</dbReference>
<evidence type="ECO:0000256" key="4">
    <source>
        <dbReference type="ARBA" id="ARBA00022989"/>
    </source>
</evidence>
<keyword evidence="2" id="KW-0813">Transport</keyword>
<feature type="transmembrane region" description="Helical" evidence="8">
    <location>
        <begin position="223"/>
        <end position="242"/>
    </location>
</feature>
<gene>
    <name evidence="11" type="ORF">M9Y10_040864</name>
</gene>
<evidence type="ECO:0000256" key="6">
    <source>
        <dbReference type="ARBA" id="ARBA00023136"/>
    </source>
</evidence>
<dbReference type="PANTHER" id="PTHR31503:SF10">
    <property type="entry name" value="VNX1 PROTEIN"/>
    <property type="match status" value="1"/>
</dbReference>
<proteinExistence type="predicted"/>